<sequence>MEPLRHGYTNRTVGDGRTVVKRYDGPDAAARCQRERRMLGELAGVVPVPPLLGSDAESVRMGFVAGVHGQELMKAGRAVGVMRACGEVLRLMRDAPAPAGTGLVHGDFGPNNVLIDPVAFTVTAVLDWEFSYYGDPVTDLAWCEWVVRTHHAEDVAAIPELHAAWGLPVPAWPVRRAAMVARCEAYRDFNERWAAGGSGVRRWEGLIAATSAWSE</sequence>
<comment type="caution">
    <text evidence="2">The sequence shown here is derived from an EMBL/GenBank/DDBJ whole genome shotgun (WGS) entry which is preliminary data.</text>
</comment>
<dbReference type="Pfam" id="PF01636">
    <property type="entry name" value="APH"/>
    <property type="match status" value="1"/>
</dbReference>
<dbReference type="Proteomes" id="UP001499851">
    <property type="component" value="Unassembled WGS sequence"/>
</dbReference>
<name>A0ABN2HWW3_9ACTN</name>
<gene>
    <name evidence="2" type="ORF">GCM10009830_48340</name>
</gene>
<dbReference type="InterPro" id="IPR011009">
    <property type="entry name" value="Kinase-like_dom_sf"/>
</dbReference>
<proteinExistence type="predicted"/>
<keyword evidence="3" id="KW-1185">Reference proteome</keyword>
<evidence type="ECO:0000313" key="2">
    <source>
        <dbReference type="EMBL" id="GAA1694841.1"/>
    </source>
</evidence>
<dbReference type="Gene3D" id="3.90.1200.10">
    <property type="match status" value="1"/>
</dbReference>
<reference evidence="2 3" key="1">
    <citation type="journal article" date="2019" name="Int. J. Syst. Evol. Microbiol.">
        <title>The Global Catalogue of Microorganisms (GCM) 10K type strain sequencing project: providing services to taxonomists for standard genome sequencing and annotation.</title>
        <authorList>
            <consortium name="The Broad Institute Genomics Platform"/>
            <consortium name="The Broad Institute Genome Sequencing Center for Infectious Disease"/>
            <person name="Wu L."/>
            <person name="Ma J."/>
        </authorList>
    </citation>
    <scope>NUCLEOTIDE SEQUENCE [LARGE SCALE GENOMIC DNA]</scope>
    <source>
        <strain evidence="2 3">JCM 16001</strain>
    </source>
</reference>
<accession>A0ABN2HWW3</accession>
<dbReference type="SUPFAM" id="SSF56112">
    <property type="entry name" value="Protein kinase-like (PK-like)"/>
    <property type="match status" value="1"/>
</dbReference>
<protein>
    <recommendedName>
        <fullName evidence="1">Aminoglycoside phosphotransferase domain-containing protein</fullName>
    </recommendedName>
</protein>
<evidence type="ECO:0000313" key="3">
    <source>
        <dbReference type="Proteomes" id="UP001499851"/>
    </source>
</evidence>
<dbReference type="EMBL" id="BAAAQF010000034">
    <property type="protein sequence ID" value="GAA1694841.1"/>
    <property type="molecule type" value="Genomic_DNA"/>
</dbReference>
<dbReference type="RefSeq" id="WP_344492475.1">
    <property type="nucleotide sequence ID" value="NZ_BAAAQF010000034.1"/>
</dbReference>
<organism evidence="2 3">
    <name type="scientific">Glycomyces endophyticus</name>
    <dbReference type="NCBI Taxonomy" id="480996"/>
    <lineage>
        <taxon>Bacteria</taxon>
        <taxon>Bacillati</taxon>
        <taxon>Actinomycetota</taxon>
        <taxon>Actinomycetes</taxon>
        <taxon>Glycomycetales</taxon>
        <taxon>Glycomycetaceae</taxon>
        <taxon>Glycomyces</taxon>
    </lineage>
</organism>
<feature type="domain" description="Aminoglycoside phosphotransferase" evidence="1">
    <location>
        <begin position="97"/>
        <end position="176"/>
    </location>
</feature>
<evidence type="ECO:0000259" key="1">
    <source>
        <dbReference type="Pfam" id="PF01636"/>
    </source>
</evidence>
<dbReference type="InterPro" id="IPR002575">
    <property type="entry name" value="Aminoglycoside_PTrfase"/>
</dbReference>